<feature type="transmembrane region" description="Helical" evidence="6">
    <location>
        <begin position="360"/>
        <end position="377"/>
    </location>
</feature>
<dbReference type="PROSITE" id="PS50893">
    <property type="entry name" value="ABC_TRANSPORTER_2"/>
    <property type="match status" value="1"/>
</dbReference>
<dbReference type="Gene3D" id="1.20.1560.10">
    <property type="entry name" value="ABC transporter type 1, transmembrane domain"/>
    <property type="match status" value="1"/>
</dbReference>
<feature type="region of interest" description="Disordered" evidence="5">
    <location>
        <begin position="1"/>
        <end position="21"/>
    </location>
</feature>
<dbReference type="InterPro" id="IPR027417">
    <property type="entry name" value="P-loop_NTPase"/>
</dbReference>
<accession>A0A1D9MI78</accession>
<dbReference type="PANTHER" id="PTHR43394">
    <property type="entry name" value="ATP-DEPENDENT PERMEASE MDL1, MITOCHONDRIAL"/>
    <property type="match status" value="1"/>
</dbReference>
<keyword evidence="10" id="KW-1185">Reference proteome</keyword>
<evidence type="ECO:0000256" key="5">
    <source>
        <dbReference type="SAM" id="MobiDB-lite"/>
    </source>
</evidence>
<evidence type="ECO:0000259" key="8">
    <source>
        <dbReference type="PROSITE" id="PS50929"/>
    </source>
</evidence>
<dbReference type="GO" id="GO:0005524">
    <property type="term" value="F:ATP binding"/>
    <property type="evidence" value="ECO:0007669"/>
    <property type="project" value="InterPro"/>
</dbReference>
<feature type="transmembrane region" description="Helical" evidence="6">
    <location>
        <begin position="124"/>
        <end position="144"/>
    </location>
</feature>
<dbReference type="Pfam" id="PF00005">
    <property type="entry name" value="ABC_tran"/>
    <property type="match status" value="1"/>
</dbReference>
<evidence type="ECO:0000256" key="3">
    <source>
        <dbReference type="ARBA" id="ARBA00022989"/>
    </source>
</evidence>
<dbReference type="SUPFAM" id="SSF90123">
    <property type="entry name" value="ABC transporter transmembrane region"/>
    <property type="match status" value="1"/>
</dbReference>
<gene>
    <name evidence="9" type="ORF">BK816_00250</name>
</gene>
<dbReference type="InterPro" id="IPR017871">
    <property type="entry name" value="ABC_transporter-like_CS"/>
</dbReference>
<name>A0A1D9MI78_9ACTO</name>
<dbReference type="InterPro" id="IPR036640">
    <property type="entry name" value="ABC1_TM_sf"/>
</dbReference>
<dbReference type="Gene3D" id="3.40.50.300">
    <property type="entry name" value="P-loop containing nucleotide triphosphate hydrolases"/>
    <property type="match status" value="1"/>
</dbReference>
<dbReference type="EMBL" id="CP017812">
    <property type="protein sequence ID" value="AOZ71913.1"/>
    <property type="molecule type" value="Genomic_DNA"/>
</dbReference>
<dbReference type="OrthoDB" id="4966664at2"/>
<dbReference type="InterPro" id="IPR003439">
    <property type="entry name" value="ABC_transporter-like_ATP-bd"/>
</dbReference>
<dbReference type="GO" id="GO:0005886">
    <property type="term" value="C:plasma membrane"/>
    <property type="evidence" value="ECO:0007669"/>
    <property type="project" value="UniProtKB-SubCell"/>
</dbReference>
<dbReference type="AlphaFoldDB" id="A0A1D9MI78"/>
<dbReference type="InterPro" id="IPR011527">
    <property type="entry name" value="ABC1_TM_dom"/>
</dbReference>
<dbReference type="PROSITE" id="PS00211">
    <property type="entry name" value="ABC_TRANSPORTER_1"/>
    <property type="match status" value="1"/>
</dbReference>
<feature type="transmembrane region" description="Helical" evidence="6">
    <location>
        <begin position="333"/>
        <end position="353"/>
    </location>
</feature>
<evidence type="ECO:0000256" key="2">
    <source>
        <dbReference type="ARBA" id="ARBA00022692"/>
    </source>
</evidence>
<keyword evidence="3 6" id="KW-1133">Transmembrane helix</keyword>
<dbReference type="Pfam" id="PF00664">
    <property type="entry name" value="ABC_membrane"/>
    <property type="match status" value="1"/>
</dbReference>
<evidence type="ECO:0000313" key="9">
    <source>
        <dbReference type="EMBL" id="AOZ71913.1"/>
    </source>
</evidence>
<dbReference type="GO" id="GO:0015421">
    <property type="term" value="F:ABC-type oligopeptide transporter activity"/>
    <property type="evidence" value="ECO:0007669"/>
    <property type="project" value="TreeGrafter"/>
</dbReference>
<sequence>MKNKFEPPYVTDQPTFDPSRPGRAQLYAPADSIWLKALDKLNLALPKTMRFPHNVPQSFDLPLDIYDLPKTPRALIWKQIKMQKWPYLFSLFVSTLMRLSGICVPLILGKMLNDGLAEGFNSNFAFWFLMLVINVLVIGLAWALDQIANMNLAWRMSWWQSFNLTSRTIDRAIPMTKQVSSGNLVASTMVDSGAIADLLLFLPALTASLITMLVSGAIMLSYSIPLGLLVLLGLPAATLLVSSTAKPLRRRTDEARGALGQLNTVATDAVMGLRVLRGIGGEDKYTAHYQEASRDLTEKGMKVVVFRALMATLRAGMPALFQTTIIAVGAYMVWNGSLTAGTLLAFFGLSTYLQSSVNSIVTAAMVITGAQVAAARICQMTVVEPNLTDQATKESPSSWNAVSFQDMASGAKLHGGQITAVVCENPEVSTALVRRLARLEDGTEVQLQGGDLCGAKQVKLADLPIEGVRDAVLFSSGEAGVFAGSLRKSLLGRKAVANPPLTLPELLAWDAIERSPESEFLLLPDHQPTDWDDQLLAAIEVANANDVLTSLGGLDGRILEKGRNLSGGQRQRLALARAVAADSPVLLLSHPTSAQDANTEATIGQSLAQNRAGRTTVIATASPLLIHTVDQVLVLAEDGHALGGGTPSQFASGQVNDQALAAFARVIEQATSEVNDKPSENDYDEEVGR</sequence>
<organism evidence="9 10">
    <name type="scientific">Boudabousia tangfeifanii</name>
    <dbReference type="NCBI Taxonomy" id="1912795"/>
    <lineage>
        <taxon>Bacteria</taxon>
        <taxon>Bacillati</taxon>
        <taxon>Actinomycetota</taxon>
        <taxon>Actinomycetes</taxon>
        <taxon>Actinomycetales</taxon>
        <taxon>Actinomycetaceae</taxon>
        <taxon>Boudabousia</taxon>
    </lineage>
</organism>
<dbReference type="Proteomes" id="UP000176288">
    <property type="component" value="Chromosome"/>
</dbReference>
<keyword evidence="2 6" id="KW-0812">Transmembrane</keyword>
<comment type="subcellular location">
    <subcellularLocation>
        <location evidence="1">Cell membrane</location>
        <topology evidence="1">Multi-pass membrane protein</topology>
    </subcellularLocation>
</comment>
<dbReference type="InterPro" id="IPR039421">
    <property type="entry name" value="Type_1_exporter"/>
</dbReference>
<feature type="transmembrane region" description="Helical" evidence="6">
    <location>
        <begin position="198"/>
        <end position="218"/>
    </location>
</feature>
<keyword evidence="4 6" id="KW-0472">Membrane</keyword>
<evidence type="ECO:0000256" key="4">
    <source>
        <dbReference type="ARBA" id="ARBA00023136"/>
    </source>
</evidence>
<dbReference type="SUPFAM" id="SSF52540">
    <property type="entry name" value="P-loop containing nucleoside triphosphate hydrolases"/>
    <property type="match status" value="1"/>
</dbReference>
<dbReference type="PROSITE" id="PS50929">
    <property type="entry name" value="ABC_TM1F"/>
    <property type="match status" value="1"/>
</dbReference>
<evidence type="ECO:0000256" key="1">
    <source>
        <dbReference type="ARBA" id="ARBA00004651"/>
    </source>
</evidence>
<proteinExistence type="predicted"/>
<evidence type="ECO:0000256" key="6">
    <source>
        <dbReference type="SAM" id="Phobius"/>
    </source>
</evidence>
<dbReference type="STRING" id="1912795.BK816_00250"/>
<feature type="domain" description="ABC transporter" evidence="7">
    <location>
        <begin position="382"/>
        <end position="663"/>
    </location>
</feature>
<evidence type="ECO:0000313" key="10">
    <source>
        <dbReference type="Proteomes" id="UP000176288"/>
    </source>
</evidence>
<feature type="transmembrane region" description="Helical" evidence="6">
    <location>
        <begin position="224"/>
        <end position="241"/>
    </location>
</feature>
<feature type="domain" description="ABC transmembrane type-1" evidence="8">
    <location>
        <begin position="88"/>
        <end position="369"/>
    </location>
</feature>
<feature type="transmembrane region" description="Helical" evidence="6">
    <location>
        <begin position="304"/>
        <end position="327"/>
    </location>
</feature>
<dbReference type="KEGG" id="avu:BK816_00250"/>
<evidence type="ECO:0000259" key="7">
    <source>
        <dbReference type="PROSITE" id="PS50893"/>
    </source>
</evidence>
<dbReference type="GO" id="GO:0016887">
    <property type="term" value="F:ATP hydrolysis activity"/>
    <property type="evidence" value="ECO:0007669"/>
    <property type="project" value="InterPro"/>
</dbReference>
<reference evidence="9 10" key="1">
    <citation type="submission" date="2016-10" db="EMBL/GenBank/DDBJ databases">
        <title>Actinomyces aegypiusis sp. nov., isolated from the Aegypius monachus in Qinghai Tibet Plateau China.</title>
        <authorList>
            <person name="Wang Y."/>
        </authorList>
    </citation>
    <scope>NUCLEOTIDE SEQUENCE [LARGE SCALE GENOMIC DNA]</scope>
    <source>
        <strain evidence="9 10">VUL4_3</strain>
    </source>
</reference>
<protein>
    <submittedName>
        <fullName evidence="9">Uncharacterized protein</fullName>
    </submittedName>
</protein>
<dbReference type="RefSeq" id="WP_071163379.1">
    <property type="nucleotide sequence ID" value="NZ_CP017812.1"/>
</dbReference>
<feature type="transmembrane region" description="Helical" evidence="6">
    <location>
        <begin position="87"/>
        <end position="112"/>
    </location>
</feature>
<dbReference type="CDD" id="cd07346">
    <property type="entry name" value="ABC_6TM_exporters"/>
    <property type="match status" value="1"/>
</dbReference>
<dbReference type="PANTHER" id="PTHR43394:SF1">
    <property type="entry name" value="ATP-BINDING CASSETTE SUB-FAMILY B MEMBER 10, MITOCHONDRIAL"/>
    <property type="match status" value="1"/>
</dbReference>